<evidence type="ECO:0000256" key="1">
    <source>
        <dbReference type="SAM" id="MobiDB-lite"/>
    </source>
</evidence>
<keyword evidence="3" id="KW-1185">Reference proteome</keyword>
<accession>A0AA39R3S8</accession>
<feature type="region of interest" description="Disordered" evidence="1">
    <location>
        <begin position="1"/>
        <end position="51"/>
    </location>
</feature>
<comment type="caution">
    <text evidence="2">The sequence shown here is derived from an EMBL/GenBank/DDBJ whole genome shotgun (WGS) entry which is preliminary data.</text>
</comment>
<reference evidence="2" key="1">
    <citation type="submission" date="2023-03" db="EMBL/GenBank/DDBJ databases">
        <title>Complete genome of Cladonia borealis.</title>
        <authorList>
            <person name="Park H."/>
        </authorList>
    </citation>
    <scope>NUCLEOTIDE SEQUENCE</scope>
    <source>
        <strain evidence="2">ANT050790</strain>
    </source>
</reference>
<name>A0AA39R3S8_9LECA</name>
<protein>
    <submittedName>
        <fullName evidence="2">Uncharacterized protein</fullName>
    </submittedName>
</protein>
<evidence type="ECO:0000313" key="3">
    <source>
        <dbReference type="Proteomes" id="UP001166286"/>
    </source>
</evidence>
<dbReference type="Proteomes" id="UP001166286">
    <property type="component" value="Unassembled WGS sequence"/>
</dbReference>
<evidence type="ECO:0000313" key="2">
    <source>
        <dbReference type="EMBL" id="KAK0512916.1"/>
    </source>
</evidence>
<sequence>MLAPSYGPSKAGKIPYELKNQKEWDPDKNKPEYQSDDDSNESYDDDDKGPLGILGTGYTLTRARQIVICPSHDKPSMVVRTNGNAPTRVLENGFQRVTHRKPPRIPTRPRVYHQFRTSLCSHPTPGYKEDNTARAAYRKRQPHCDTFKLEQDCDKIFPHIRKMYNYFEELGVRNESFIRPPQHARSIFPHIRKMYDYFEELGVRDGSFIRPPQHAKDPELLTSRNLKFEMDLLSAHLNMPKLVSYGI</sequence>
<organism evidence="2 3">
    <name type="scientific">Cladonia borealis</name>
    <dbReference type="NCBI Taxonomy" id="184061"/>
    <lineage>
        <taxon>Eukaryota</taxon>
        <taxon>Fungi</taxon>
        <taxon>Dikarya</taxon>
        <taxon>Ascomycota</taxon>
        <taxon>Pezizomycotina</taxon>
        <taxon>Lecanoromycetes</taxon>
        <taxon>OSLEUM clade</taxon>
        <taxon>Lecanoromycetidae</taxon>
        <taxon>Lecanorales</taxon>
        <taxon>Lecanorineae</taxon>
        <taxon>Cladoniaceae</taxon>
        <taxon>Cladonia</taxon>
    </lineage>
</organism>
<dbReference type="AlphaFoldDB" id="A0AA39R3S8"/>
<gene>
    <name evidence="2" type="ORF">JMJ35_004933</name>
</gene>
<dbReference type="EMBL" id="JAFEKC020000009">
    <property type="protein sequence ID" value="KAK0512916.1"/>
    <property type="molecule type" value="Genomic_DNA"/>
</dbReference>
<proteinExistence type="predicted"/>
<feature type="compositionally biased region" description="Acidic residues" evidence="1">
    <location>
        <begin position="34"/>
        <end position="47"/>
    </location>
</feature>
<feature type="compositionally biased region" description="Basic and acidic residues" evidence="1">
    <location>
        <begin position="19"/>
        <end position="33"/>
    </location>
</feature>